<organism evidence="3 4">
    <name type="scientific">Rhodovulum adriaticum</name>
    <name type="common">Rhodopseudomonas adriatica</name>
    <dbReference type="NCBI Taxonomy" id="35804"/>
    <lineage>
        <taxon>Bacteria</taxon>
        <taxon>Pseudomonadati</taxon>
        <taxon>Pseudomonadota</taxon>
        <taxon>Alphaproteobacteria</taxon>
        <taxon>Rhodobacterales</taxon>
        <taxon>Paracoccaceae</taxon>
        <taxon>Rhodovulum</taxon>
    </lineage>
</organism>
<comment type="caution">
    <text evidence="3">The sequence shown here is derived from an EMBL/GenBank/DDBJ whole genome shotgun (WGS) entry which is preliminary data.</text>
</comment>
<gene>
    <name evidence="3" type="ORF">EV656_102147</name>
</gene>
<keyword evidence="4" id="KW-1185">Reference proteome</keyword>
<keyword evidence="1" id="KW-0812">Transmembrane</keyword>
<dbReference type="Pfam" id="PF11127">
    <property type="entry name" value="YgaP-like_TM"/>
    <property type="match status" value="1"/>
</dbReference>
<dbReference type="RefSeq" id="WP_132599807.1">
    <property type="nucleotide sequence ID" value="NZ_NRRP01000014.1"/>
</dbReference>
<dbReference type="Proteomes" id="UP000295733">
    <property type="component" value="Unassembled WGS sequence"/>
</dbReference>
<evidence type="ECO:0000313" key="3">
    <source>
        <dbReference type="EMBL" id="TCP26184.1"/>
    </source>
</evidence>
<dbReference type="InterPro" id="IPR021309">
    <property type="entry name" value="YgaP-like_TM"/>
</dbReference>
<accession>A0A4R2NX31</accession>
<name>A0A4R2NX31_RHOAD</name>
<sequence>MFEKNVGGVDRISRIIVGAGLIAGFYLNDSESALRYAYWLGIIPLVTGIFSTCPLYSLVGIKTCKPD</sequence>
<dbReference type="EMBL" id="SLXL01000002">
    <property type="protein sequence ID" value="TCP26184.1"/>
    <property type="molecule type" value="Genomic_DNA"/>
</dbReference>
<keyword evidence="1" id="KW-1133">Transmembrane helix</keyword>
<dbReference type="AlphaFoldDB" id="A0A4R2NX31"/>
<feature type="transmembrane region" description="Helical" evidence="1">
    <location>
        <begin position="12"/>
        <end position="30"/>
    </location>
</feature>
<evidence type="ECO:0000256" key="1">
    <source>
        <dbReference type="SAM" id="Phobius"/>
    </source>
</evidence>
<proteinExistence type="predicted"/>
<keyword evidence="1" id="KW-0472">Membrane</keyword>
<dbReference type="OrthoDB" id="9804804at2"/>
<evidence type="ECO:0000313" key="4">
    <source>
        <dbReference type="Proteomes" id="UP000295733"/>
    </source>
</evidence>
<evidence type="ECO:0000259" key="2">
    <source>
        <dbReference type="Pfam" id="PF11127"/>
    </source>
</evidence>
<feature type="transmembrane region" description="Helical" evidence="1">
    <location>
        <begin position="36"/>
        <end position="59"/>
    </location>
</feature>
<feature type="domain" description="Inner membrane protein YgaP-like transmembrane" evidence="2">
    <location>
        <begin position="3"/>
        <end position="66"/>
    </location>
</feature>
<reference evidence="3 4" key="1">
    <citation type="submission" date="2019-03" db="EMBL/GenBank/DDBJ databases">
        <title>Genomic Encyclopedia of Type Strains, Phase IV (KMG-IV): sequencing the most valuable type-strain genomes for metagenomic binning, comparative biology and taxonomic classification.</title>
        <authorList>
            <person name="Goeker M."/>
        </authorList>
    </citation>
    <scope>NUCLEOTIDE SEQUENCE [LARGE SCALE GENOMIC DNA]</scope>
    <source>
        <strain evidence="3 4">DSM 2781</strain>
    </source>
</reference>
<protein>
    <submittedName>
        <fullName evidence="3">DUF2892 family protein</fullName>
    </submittedName>
</protein>